<evidence type="ECO:0000256" key="1">
    <source>
        <dbReference type="ARBA" id="ARBA00000085"/>
    </source>
</evidence>
<keyword evidence="8" id="KW-1185">Reference proteome</keyword>
<dbReference type="Gene3D" id="3.30.565.10">
    <property type="entry name" value="Histidine kinase-like ATPase, C-terminal domain"/>
    <property type="match status" value="1"/>
</dbReference>
<dbReference type="RefSeq" id="WP_108904354.1">
    <property type="nucleotide sequence ID" value="NZ_CP029187.1"/>
</dbReference>
<accession>A0A2S1SJQ6</accession>
<dbReference type="OrthoDB" id="9780487at2"/>
<name>A0A2S1SJQ6_9FLAO</name>
<dbReference type="PANTHER" id="PTHR42878:SF14">
    <property type="entry name" value="OSMOLARITY TWO-COMPONENT SYSTEM PROTEIN SSK1"/>
    <property type="match status" value="1"/>
</dbReference>
<keyword evidence="4 7" id="KW-0418">Kinase</keyword>
<comment type="catalytic activity">
    <reaction evidence="1">
        <text>ATP + protein L-histidine = ADP + protein N-phospho-L-histidine.</text>
        <dbReference type="EC" id="2.7.13.3"/>
    </reaction>
</comment>
<dbReference type="InterPro" id="IPR005467">
    <property type="entry name" value="His_kinase_dom"/>
</dbReference>
<reference evidence="7 8" key="1">
    <citation type="submission" date="2018-05" db="EMBL/GenBank/DDBJ databases">
        <title>Genome sequencing of Flavobacterium sp. HYN0049.</title>
        <authorList>
            <person name="Yi H."/>
            <person name="Baek C."/>
        </authorList>
    </citation>
    <scope>NUCLEOTIDE SEQUENCE [LARGE SCALE GENOMIC DNA]</scope>
    <source>
        <strain evidence="7 8">HYN0049</strain>
    </source>
</reference>
<proteinExistence type="predicted"/>
<evidence type="ECO:0000256" key="2">
    <source>
        <dbReference type="ARBA" id="ARBA00012438"/>
    </source>
</evidence>
<dbReference type="KEGG" id="fpal:HYN49_12100"/>
<organism evidence="7 8">
    <name type="scientific">Flavobacterium pallidum</name>
    <dbReference type="NCBI Taxonomy" id="2172098"/>
    <lineage>
        <taxon>Bacteria</taxon>
        <taxon>Pseudomonadati</taxon>
        <taxon>Bacteroidota</taxon>
        <taxon>Flavobacteriia</taxon>
        <taxon>Flavobacteriales</taxon>
        <taxon>Flavobacteriaceae</taxon>
        <taxon>Flavobacterium</taxon>
    </lineage>
</organism>
<dbReference type="AlphaFoldDB" id="A0A2S1SJQ6"/>
<evidence type="ECO:0000313" key="7">
    <source>
        <dbReference type="EMBL" id="AWI26577.1"/>
    </source>
</evidence>
<keyword evidence="3" id="KW-0808">Transferase</keyword>
<dbReference type="CDD" id="cd00075">
    <property type="entry name" value="HATPase"/>
    <property type="match status" value="1"/>
</dbReference>
<keyword evidence="5" id="KW-1133">Transmembrane helix</keyword>
<dbReference type="SUPFAM" id="SSF55874">
    <property type="entry name" value="ATPase domain of HSP90 chaperone/DNA topoisomerase II/histidine kinase"/>
    <property type="match status" value="1"/>
</dbReference>
<feature type="domain" description="Histidine kinase" evidence="6">
    <location>
        <begin position="184"/>
        <end position="349"/>
    </location>
</feature>
<evidence type="ECO:0000313" key="8">
    <source>
        <dbReference type="Proteomes" id="UP000244937"/>
    </source>
</evidence>
<dbReference type="PROSITE" id="PS50109">
    <property type="entry name" value="HIS_KIN"/>
    <property type="match status" value="1"/>
</dbReference>
<feature type="transmembrane region" description="Helical" evidence="5">
    <location>
        <begin position="52"/>
        <end position="71"/>
    </location>
</feature>
<feature type="transmembrane region" description="Helical" evidence="5">
    <location>
        <begin position="21"/>
        <end position="40"/>
    </location>
</feature>
<dbReference type="InterPro" id="IPR050351">
    <property type="entry name" value="BphY/WalK/GraS-like"/>
</dbReference>
<dbReference type="GO" id="GO:0030295">
    <property type="term" value="F:protein kinase activator activity"/>
    <property type="evidence" value="ECO:0007669"/>
    <property type="project" value="TreeGrafter"/>
</dbReference>
<dbReference type="InterPro" id="IPR003594">
    <property type="entry name" value="HATPase_dom"/>
</dbReference>
<gene>
    <name evidence="7" type="ORF">HYN49_12100</name>
</gene>
<dbReference type="GO" id="GO:0007234">
    <property type="term" value="P:osmosensory signaling via phosphorelay pathway"/>
    <property type="evidence" value="ECO:0007669"/>
    <property type="project" value="TreeGrafter"/>
</dbReference>
<evidence type="ECO:0000256" key="5">
    <source>
        <dbReference type="SAM" id="Phobius"/>
    </source>
</evidence>
<dbReference type="Pfam" id="PF02518">
    <property type="entry name" value="HATPase_c"/>
    <property type="match status" value="1"/>
</dbReference>
<dbReference type="Proteomes" id="UP000244937">
    <property type="component" value="Chromosome"/>
</dbReference>
<dbReference type="InterPro" id="IPR036890">
    <property type="entry name" value="HATPase_C_sf"/>
</dbReference>
<evidence type="ECO:0000256" key="4">
    <source>
        <dbReference type="ARBA" id="ARBA00022777"/>
    </source>
</evidence>
<dbReference type="GO" id="GO:0000156">
    <property type="term" value="F:phosphorelay response regulator activity"/>
    <property type="evidence" value="ECO:0007669"/>
    <property type="project" value="TreeGrafter"/>
</dbReference>
<dbReference type="SMART" id="SM00387">
    <property type="entry name" value="HATPase_c"/>
    <property type="match status" value="1"/>
</dbReference>
<dbReference type="EC" id="2.7.13.3" evidence="2"/>
<keyword evidence="5" id="KW-0472">Membrane</keyword>
<evidence type="ECO:0000259" key="6">
    <source>
        <dbReference type="PROSITE" id="PS50109"/>
    </source>
</evidence>
<keyword evidence="5" id="KW-0812">Transmembrane</keyword>
<dbReference type="EMBL" id="CP029187">
    <property type="protein sequence ID" value="AWI26577.1"/>
    <property type="molecule type" value="Genomic_DNA"/>
</dbReference>
<dbReference type="PANTHER" id="PTHR42878">
    <property type="entry name" value="TWO-COMPONENT HISTIDINE KINASE"/>
    <property type="match status" value="1"/>
</dbReference>
<protein>
    <recommendedName>
        <fullName evidence="2">histidine kinase</fullName>
        <ecNumber evidence="2">2.7.13.3</ecNumber>
    </recommendedName>
</protein>
<dbReference type="GO" id="GO:0004673">
    <property type="term" value="F:protein histidine kinase activity"/>
    <property type="evidence" value="ECO:0007669"/>
    <property type="project" value="UniProtKB-EC"/>
</dbReference>
<sequence length="351" mass="38681">MKLYASLSNVGFLKNHYAGKFLFVAFVGIHIPLIGLIFFISFYETNISPTSILLMALAMTLLATAVTLILLKKLISPIEAASKALESYRTTRTMPNLPTEHTDAAGLLMANIQSAVKINESLIQQKQDLAGLLSNDMKAFAEIPLAAAQKIIGLQPSQAIISEANAIITSAGKQKDFLETYVAILQEEEALSKKMFKVRGIKFDEIVGLIKKKFAEKLQEKDISLVTDVKIIETHLRIDSESLLTVLTNLIDNAIKYSPAGETIKLSVYRHHSHIKISVADNGAGFDAGSTKDLFRLTNMTRSDKEGKPNGMSLYLSSQIIKKAEGMFYAESGGDQQGATFFIDLKLYRRK</sequence>
<evidence type="ECO:0000256" key="3">
    <source>
        <dbReference type="ARBA" id="ARBA00022679"/>
    </source>
</evidence>